<protein>
    <recommendedName>
        <fullName evidence="5">LapA family protein</fullName>
    </recommendedName>
</protein>
<reference evidence="3 4" key="1">
    <citation type="submission" date="2019-03" db="EMBL/GenBank/DDBJ databases">
        <title>Draft genome sequences of novel Actinobacteria.</title>
        <authorList>
            <person name="Sahin N."/>
            <person name="Ay H."/>
            <person name="Saygin H."/>
        </authorList>
    </citation>
    <scope>NUCLEOTIDE SEQUENCE [LARGE SCALE GENOMIC DNA]</scope>
    <source>
        <strain evidence="3 4">5K138</strain>
    </source>
</reference>
<feature type="region of interest" description="Disordered" evidence="1">
    <location>
        <begin position="77"/>
        <end position="115"/>
    </location>
</feature>
<evidence type="ECO:0000313" key="3">
    <source>
        <dbReference type="EMBL" id="TDE00350.1"/>
    </source>
</evidence>
<proteinExistence type="predicted"/>
<evidence type="ECO:0000313" key="4">
    <source>
        <dbReference type="Proteomes" id="UP000294739"/>
    </source>
</evidence>
<dbReference type="RefSeq" id="WP_131900008.1">
    <property type="nucleotide sequence ID" value="NZ_SMKZ01000051.1"/>
</dbReference>
<dbReference type="EMBL" id="SMKZ01000051">
    <property type="protein sequence ID" value="TDE00350.1"/>
    <property type="molecule type" value="Genomic_DNA"/>
</dbReference>
<dbReference type="AlphaFoldDB" id="A0A4R5CMA1"/>
<feature type="compositionally biased region" description="Basic and acidic residues" evidence="1">
    <location>
        <begin position="100"/>
        <end position="115"/>
    </location>
</feature>
<feature type="transmembrane region" description="Helical" evidence="2">
    <location>
        <begin position="42"/>
        <end position="65"/>
    </location>
</feature>
<name>A0A4R5CMA1_9ACTN</name>
<evidence type="ECO:0000256" key="2">
    <source>
        <dbReference type="SAM" id="Phobius"/>
    </source>
</evidence>
<dbReference type="OrthoDB" id="5195118at2"/>
<dbReference type="InParanoid" id="A0A4R5CMA1"/>
<keyword evidence="2" id="KW-1133">Transmembrane helix</keyword>
<keyword evidence="2" id="KW-0472">Membrane</keyword>
<gene>
    <name evidence="3" type="ORF">E1269_25870</name>
</gene>
<sequence length="115" mass="12289">MVAVALIVLLLALLLTIGVIAGGGESLSLDLLGSDVTTSGSALYFAGLVTGLATLAALWLLRIGLRKGWRQHKRIKDLERRAEHAPDRKPDSTPPAETTSAEHSREPEHSSTEKP</sequence>
<evidence type="ECO:0008006" key="5">
    <source>
        <dbReference type="Google" id="ProtNLM"/>
    </source>
</evidence>
<keyword evidence="4" id="KW-1185">Reference proteome</keyword>
<accession>A0A4R5CMA1</accession>
<dbReference type="Proteomes" id="UP000294739">
    <property type="component" value="Unassembled WGS sequence"/>
</dbReference>
<keyword evidence="2" id="KW-0812">Transmembrane</keyword>
<comment type="caution">
    <text evidence="3">The sequence shown here is derived from an EMBL/GenBank/DDBJ whole genome shotgun (WGS) entry which is preliminary data.</text>
</comment>
<evidence type="ECO:0000256" key="1">
    <source>
        <dbReference type="SAM" id="MobiDB-lite"/>
    </source>
</evidence>
<feature type="compositionally biased region" description="Basic and acidic residues" evidence="1">
    <location>
        <begin position="77"/>
        <end position="91"/>
    </location>
</feature>
<organism evidence="3 4">
    <name type="scientific">Jiangella asiatica</name>
    <dbReference type="NCBI Taxonomy" id="2530372"/>
    <lineage>
        <taxon>Bacteria</taxon>
        <taxon>Bacillati</taxon>
        <taxon>Actinomycetota</taxon>
        <taxon>Actinomycetes</taxon>
        <taxon>Jiangellales</taxon>
        <taxon>Jiangellaceae</taxon>
        <taxon>Jiangella</taxon>
    </lineage>
</organism>